<dbReference type="PROSITE" id="PS51186">
    <property type="entry name" value="GNAT"/>
    <property type="match status" value="1"/>
</dbReference>
<dbReference type="CDD" id="cd04301">
    <property type="entry name" value="NAT_SF"/>
    <property type="match status" value="1"/>
</dbReference>
<dbReference type="Pfam" id="PF00583">
    <property type="entry name" value="Acetyltransf_1"/>
    <property type="match status" value="1"/>
</dbReference>
<dbReference type="InterPro" id="IPR000182">
    <property type="entry name" value="GNAT_dom"/>
</dbReference>
<sequence>MPISIRLAGSDDVASVAYCVCRAFIHYIPRIGKQPGPMLDDYRDLVEQGVVYVACAQQEVVGAVVLLETDEGFCIETIAVSPQAQGQGIGSKLLKFSEIIAQQKGYSSIYLSTHRLMHESQAVYAHVGYVEFDQRIVNGYDRIFVRKQLFL</sequence>
<gene>
    <name evidence="4" type="ORF">G3I67_02805</name>
</gene>
<dbReference type="PANTHER" id="PTHR43877:SF2">
    <property type="entry name" value="AMINOALKYLPHOSPHONATE N-ACETYLTRANSFERASE-RELATED"/>
    <property type="match status" value="1"/>
</dbReference>
<dbReference type="PANTHER" id="PTHR43877">
    <property type="entry name" value="AMINOALKYLPHOSPHONATE N-ACETYLTRANSFERASE-RELATED-RELATED"/>
    <property type="match status" value="1"/>
</dbReference>
<dbReference type="RefSeq" id="WP_163651478.1">
    <property type="nucleotide sequence ID" value="NZ_JAAGRN010000002.1"/>
</dbReference>
<keyword evidence="2" id="KW-0012">Acyltransferase</keyword>
<organism evidence="4">
    <name type="scientific">Sheuella amnicola</name>
    <dbReference type="NCBI Taxonomy" id="2707330"/>
    <lineage>
        <taxon>Bacteria</taxon>
        <taxon>Pseudomonadati</taxon>
        <taxon>Pseudomonadota</taxon>
        <taxon>Betaproteobacteria</taxon>
        <taxon>Burkholderiales</taxon>
        <taxon>Alcaligenaceae</taxon>
        <taxon>Sheuella</taxon>
    </lineage>
</organism>
<accession>A0A6B2QW40</accession>
<keyword evidence="1 4" id="KW-0808">Transferase</keyword>
<dbReference type="AlphaFoldDB" id="A0A6B2QW40"/>
<name>A0A6B2QW40_9BURK</name>
<dbReference type="EMBL" id="JAAGRN010000002">
    <property type="protein sequence ID" value="NDY82153.1"/>
    <property type="molecule type" value="Genomic_DNA"/>
</dbReference>
<comment type="caution">
    <text evidence="4">The sequence shown here is derived from an EMBL/GenBank/DDBJ whole genome shotgun (WGS) entry which is preliminary data.</text>
</comment>
<evidence type="ECO:0000313" key="4">
    <source>
        <dbReference type="EMBL" id="NDY82153.1"/>
    </source>
</evidence>
<protein>
    <submittedName>
        <fullName evidence="4">GNAT family N-acetyltransferase</fullName>
    </submittedName>
</protein>
<proteinExistence type="predicted"/>
<dbReference type="Gene3D" id="3.40.630.30">
    <property type="match status" value="1"/>
</dbReference>
<dbReference type="InterPro" id="IPR050832">
    <property type="entry name" value="Bact_Acetyltransf"/>
</dbReference>
<dbReference type="GO" id="GO:0016747">
    <property type="term" value="F:acyltransferase activity, transferring groups other than amino-acyl groups"/>
    <property type="evidence" value="ECO:0007669"/>
    <property type="project" value="InterPro"/>
</dbReference>
<feature type="domain" description="N-acetyltransferase" evidence="3">
    <location>
        <begin position="3"/>
        <end position="151"/>
    </location>
</feature>
<evidence type="ECO:0000256" key="1">
    <source>
        <dbReference type="ARBA" id="ARBA00022679"/>
    </source>
</evidence>
<evidence type="ECO:0000259" key="3">
    <source>
        <dbReference type="PROSITE" id="PS51186"/>
    </source>
</evidence>
<dbReference type="SUPFAM" id="SSF55729">
    <property type="entry name" value="Acyl-CoA N-acyltransferases (Nat)"/>
    <property type="match status" value="1"/>
</dbReference>
<dbReference type="InterPro" id="IPR016181">
    <property type="entry name" value="Acyl_CoA_acyltransferase"/>
</dbReference>
<evidence type="ECO:0000256" key="2">
    <source>
        <dbReference type="ARBA" id="ARBA00023315"/>
    </source>
</evidence>
<reference evidence="4" key="1">
    <citation type="submission" date="2020-02" db="EMBL/GenBank/DDBJ databases">
        <authorList>
            <person name="Chen W.-M."/>
        </authorList>
    </citation>
    <scope>NUCLEOTIDE SEQUENCE</scope>
    <source>
        <strain evidence="4">NBD-18</strain>
    </source>
</reference>